<gene>
    <name evidence="2" type="ORF">J3U88_26105</name>
</gene>
<feature type="region of interest" description="Disordered" evidence="1">
    <location>
        <begin position="1"/>
        <end position="23"/>
    </location>
</feature>
<accession>A0A8J7Q7B6</accession>
<protein>
    <submittedName>
        <fullName evidence="2">Uncharacterized protein</fullName>
    </submittedName>
</protein>
<sequence>MNCNVENGDVRPAPRAKKKRGVGRPSKYDYLLAYLEDNEVYTPAKIVQLAFERNLIEVPGDVHEQHKLRVKIRHCLARKSVRFQFPDEGDGTIKMPGQAPVRGWFGSRWKQDPPSKQRNG</sequence>
<comment type="caution">
    <text evidence="2">The sequence shown here is derived from an EMBL/GenBank/DDBJ whole genome shotgun (WGS) entry which is preliminary data.</text>
</comment>
<reference evidence="2" key="1">
    <citation type="submission" date="2021-03" db="EMBL/GenBank/DDBJ databases">
        <authorList>
            <person name="Wang G."/>
        </authorList>
    </citation>
    <scope>NUCLEOTIDE SEQUENCE</scope>
    <source>
        <strain evidence="2">KCTC 12899</strain>
    </source>
</reference>
<keyword evidence="3" id="KW-1185">Reference proteome</keyword>
<proteinExistence type="predicted"/>
<dbReference type="Proteomes" id="UP000664417">
    <property type="component" value="Unassembled WGS sequence"/>
</dbReference>
<evidence type="ECO:0000313" key="2">
    <source>
        <dbReference type="EMBL" id="MBO1321982.1"/>
    </source>
</evidence>
<feature type="region of interest" description="Disordered" evidence="1">
    <location>
        <begin position="87"/>
        <end position="120"/>
    </location>
</feature>
<dbReference type="AlphaFoldDB" id="A0A8J7Q7B6"/>
<dbReference type="RefSeq" id="WP_207861954.1">
    <property type="nucleotide sequence ID" value="NZ_JAFREP010000029.1"/>
</dbReference>
<feature type="compositionally biased region" description="Basic and acidic residues" evidence="1">
    <location>
        <begin position="109"/>
        <end position="120"/>
    </location>
</feature>
<dbReference type="EMBL" id="JAFREP010000029">
    <property type="protein sequence ID" value="MBO1321982.1"/>
    <property type="molecule type" value="Genomic_DNA"/>
</dbReference>
<evidence type="ECO:0000256" key="1">
    <source>
        <dbReference type="SAM" id="MobiDB-lite"/>
    </source>
</evidence>
<evidence type="ECO:0000313" key="3">
    <source>
        <dbReference type="Proteomes" id="UP000664417"/>
    </source>
</evidence>
<name>A0A8J7Q7B6_9BACT</name>
<organism evidence="2 3">
    <name type="scientific">Acanthopleuribacter pedis</name>
    <dbReference type="NCBI Taxonomy" id="442870"/>
    <lineage>
        <taxon>Bacteria</taxon>
        <taxon>Pseudomonadati</taxon>
        <taxon>Acidobacteriota</taxon>
        <taxon>Holophagae</taxon>
        <taxon>Acanthopleuribacterales</taxon>
        <taxon>Acanthopleuribacteraceae</taxon>
        <taxon>Acanthopleuribacter</taxon>
    </lineage>
</organism>